<gene>
    <name evidence="1" type="ORF">QE210_14380</name>
</gene>
<dbReference type="PANTHER" id="PTHR34413">
    <property type="entry name" value="PROPHAGE TAIL FIBER ASSEMBLY PROTEIN HOMOLOG TFAE-RELATED-RELATED"/>
    <property type="match status" value="1"/>
</dbReference>
<evidence type="ECO:0000313" key="1">
    <source>
        <dbReference type="EMBL" id="WGM01017.1"/>
    </source>
</evidence>
<accession>A0AA95GL65</accession>
<sequence length="175" mass="19866">MKLINVRRYIPDELFLGDGIQYFIDETGKDWFNSLSLFTKKYALVVEPDSGIVRGITEDVSRLYPAGFNVVEVDTLPEGCDCMGGWIFDGEKIISRVYTPDERQAQARQKQTRLLQEAAREMAPLQDASDLDMTTDAEKASLLAWKKYRVLLNRVDISASLDGDIDWPQQPDKNA</sequence>
<dbReference type="PANTHER" id="PTHR34413:SF2">
    <property type="entry name" value="PROPHAGE TAIL FIBER ASSEMBLY PROTEIN HOMOLOG TFAE-RELATED"/>
    <property type="match status" value="1"/>
</dbReference>
<dbReference type="InterPro" id="IPR051220">
    <property type="entry name" value="TFA_Chaperone"/>
</dbReference>
<protein>
    <submittedName>
        <fullName evidence="1">Tail fiber assembly protein</fullName>
    </submittedName>
</protein>
<dbReference type="Proteomes" id="UP001177595">
    <property type="component" value="Chromosome"/>
</dbReference>
<dbReference type="InterPro" id="IPR003458">
    <property type="entry name" value="Phage_T4_Gp38_tail_assem"/>
</dbReference>
<name>A0AA95GL65_9GAMM</name>
<dbReference type="EMBL" id="CP123504">
    <property type="protein sequence ID" value="WGM01017.1"/>
    <property type="molecule type" value="Genomic_DNA"/>
</dbReference>
<dbReference type="Pfam" id="PF02413">
    <property type="entry name" value="Caudo_TAP"/>
    <property type="match status" value="1"/>
</dbReference>
<organism evidence="1 2">
    <name type="scientific">Arsenophonus nasoniae</name>
    <name type="common">son-killer infecting Nasonia vitripennis</name>
    <dbReference type="NCBI Taxonomy" id="638"/>
    <lineage>
        <taxon>Bacteria</taxon>
        <taxon>Pseudomonadati</taxon>
        <taxon>Pseudomonadota</taxon>
        <taxon>Gammaproteobacteria</taxon>
        <taxon>Enterobacterales</taxon>
        <taxon>Morganellaceae</taxon>
        <taxon>Arsenophonus</taxon>
    </lineage>
</organism>
<dbReference type="RefSeq" id="WP_280624609.1">
    <property type="nucleotide sequence ID" value="NZ_CP123504.1"/>
</dbReference>
<evidence type="ECO:0000313" key="2">
    <source>
        <dbReference type="Proteomes" id="UP001177595"/>
    </source>
</evidence>
<dbReference type="AlphaFoldDB" id="A0AA95GL65"/>
<proteinExistence type="predicted"/>
<reference evidence="1" key="1">
    <citation type="submission" date="2023-04" db="EMBL/GenBank/DDBJ databases">
        <title>Genome dynamics across the evolutionary transition to endosymbiosis.</title>
        <authorList>
            <person name="Siozios S."/>
            <person name="Nadal-Jimenez P."/>
            <person name="Azagi T."/>
            <person name="Sprong H."/>
            <person name="Frost C.L."/>
            <person name="Parratt S.R."/>
            <person name="Taylor G."/>
            <person name="Brettell L."/>
            <person name="Lew K.C."/>
            <person name="Croft L."/>
            <person name="King K.C."/>
            <person name="Brockhurst M.A."/>
            <person name="Hypsa V."/>
            <person name="Novakova E."/>
            <person name="Darby A.C."/>
            <person name="Hurst G.D.D."/>
        </authorList>
    </citation>
    <scope>NUCLEOTIDE SEQUENCE</scope>
    <source>
        <strain evidence="1">APv</strain>
    </source>
</reference>